<dbReference type="InterPro" id="IPR024975">
    <property type="entry name" value="NOV_C"/>
</dbReference>
<evidence type="ECO:0000256" key="1">
    <source>
        <dbReference type="SAM" id="MobiDB-lite"/>
    </source>
</evidence>
<protein>
    <recommendedName>
        <fullName evidence="2">Protein NO VEIN C-terminal domain-containing protein</fullName>
    </recommendedName>
</protein>
<feature type="region of interest" description="Disordered" evidence="1">
    <location>
        <begin position="369"/>
        <end position="391"/>
    </location>
</feature>
<dbReference type="SUPFAM" id="SSF55874">
    <property type="entry name" value="ATPase domain of HSP90 chaperone/DNA topoisomerase II/histidine kinase"/>
    <property type="match status" value="1"/>
</dbReference>
<dbReference type="Proteomes" id="UP000481153">
    <property type="component" value="Unassembled WGS sequence"/>
</dbReference>
<evidence type="ECO:0000259" key="2">
    <source>
        <dbReference type="Pfam" id="PF13020"/>
    </source>
</evidence>
<dbReference type="PANTHER" id="PTHR32387">
    <property type="entry name" value="WU:FJ29H11"/>
    <property type="match status" value="1"/>
</dbReference>
<comment type="caution">
    <text evidence="3">The sequence shown here is derived from an EMBL/GenBank/DDBJ whole genome shotgun (WGS) entry which is preliminary data.</text>
</comment>
<keyword evidence="4" id="KW-1185">Reference proteome</keyword>
<dbReference type="VEuPathDB" id="FungiDB:AeMF1_019113"/>
<gene>
    <name evidence="3" type="ORF">Ae201684_009911</name>
</gene>
<dbReference type="InterPro" id="IPR052957">
    <property type="entry name" value="Auxin_embryo_med"/>
</dbReference>
<feature type="domain" description="Protein NO VEIN C-terminal" evidence="2">
    <location>
        <begin position="1967"/>
        <end position="2048"/>
    </location>
</feature>
<organism evidence="3 4">
    <name type="scientific">Aphanomyces euteiches</name>
    <dbReference type="NCBI Taxonomy" id="100861"/>
    <lineage>
        <taxon>Eukaryota</taxon>
        <taxon>Sar</taxon>
        <taxon>Stramenopiles</taxon>
        <taxon>Oomycota</taxon>
        <taxon>Saprolegniomycetes</taxon>
        <taxon>Saprolegniales</taxon>
        <taxon>Verrucalvaceae</taxon>
        <taxon>Aphanomyces</taxon>
    </lineage>
</organism>
<dbReference type="PANTHER" id="PTHR32387:SF0">
    <property type="entry name" value="PROTEIN NO VEIN"/>
    <property type="match status" value="1"/>
</dbReference>
<evidence type="ECO:0000313" key="4">
    <source>
        <dbReference type="Proteomes" id="UP000481153"/>
    </source>
</evidence>
<reference evidence="3 4" key="1">
    <citation type="submission" date="2019-07" db="EMBL/GenBank/DDBJ databases">
        <title>Genomics analysis of Aphanomyces spp. identifies a new class of oomycete effector associated with host adaptation.</title>
        <authorList>
            <person name="Gaulin E."/>
        </authorList>
    </citation>
    <scope>NUCLEOTIDE SEQUENCE [LARGE SCALE GENOMIC DNA]</scope>
    <source>
        <strain evidence="3 4">ATCC 201684</strain>
    </source>
</reference>
<accession>A0A6G0WZZ3</accession>
<proteinExistence type="predicted"/>
<name>A0A6G0WZZ3_9STRA</name>
<dbReference type="EMBL" id="VJMJ01000126">
    <property type="protein sequence ID" value="KAF0733089.1"/>
    <property type="molecule type" value="Genomic_DNA"/>
</dbReference>
<dbReference type="NCBIfam" id="NF047352">
    <property type="entry name" value="P_loop_sacsin"/>
    <property type="match status" value="1"/>
</dbReference>
<sequence>MEVWRQVETHAIAIRAESSHSATPFQYLPAEALIRKICVRMHVNTFDELNVGPPHAIVPIREVLDIEHDLWEFVGMYVSIRAISTVHEAELEFLRKHRAESFVSLGIGTHFSAAPAVVYHFNIPPASHVLPLTTKEVLSHLNEFRFQQQQRYQDTRAFLGHVAQKLSLERGTVLGVQVQNMHRSLELMRRVQLEERKQLKDIENEFRRDIANSVFQLTKEKFSSENREKAVAEALATSKIEMPNGEQKANVAVKLAADILQKVTVLDSHLDRLIGKYSNRLPKDTSSVIAKQDLKLRGQIVHKKHEGSRSTVVTWVLCSIIAKSRALLDAKRLSPEGLKNDNDDEEECNCCCVGKESCTCSCECECHAAGSDDDESEVDDEKLAENTNTPEIANSIESKEKEVIDLRERCASMEKMHPQYSILQLLEAVEKESDRSDKTSPTLLNQLAKLDEEQPLFSNQTKASSFSPEHVHALVYQCRLVQNEFQPEPSQIFEPFLRQVVQTEAPQLSRLPNELPLAAPFYSLYFSSPLTTVQSHSLSLHQLLEVIEALPCLIDIEAAVHWHVAEHGPLVSFFIANFPHIPLLQLPSGRCMKLQANASVSLFQSESLPPHKVAALYVSIFVLSNGKCDWKDVKQALESTLQQASDPPALALQVLLYIPHVFHHRLIPPLLAAASSVVHHVHQALHLSCTTDYERAVLYQLGHILDVPAWKSLQQATELPTQEKIQPPSELLNTTANEQSIQPIQTELENSEKLLSSVDSALCKEVIEDIRKNSFGFGLPASDETQNFLRLQQNRLERALQRLSAELYSTATHFVLELLQNANDNQYAPKVAPRAEFVVTENAISFYCNEIGFQAHHIRALCDVGASTKSTGMIGQKGIGFKSVFSISDRPEIHSNGYHVHFDSESRLDNVRYILPYWIANPAPEFFNKSGTWFHLPLKNKTSSSQKMLETLEPSTLLFLNKIISLKISNRLTNVDIEYRKEWLSEKIVLLHSNTQDAQQWYVERKAIPIPPSFVNKGSSTLLEIAFPLSNVTPQNQPVFAFLPLQTYGFKFILQANFELPSSREAILDNSWNQFILENIPKVFTDTLVSLLYKYPHLIQTVPLEIAPPFHSVAQAICRQLQDLAIIQTTSGEFFPPRHVIDRTETDVVSDELLWESCRKRLIHPVFDQHLTPQLKKALGILPWNSTHLIQIAKTVSSKQNLTLDWYAQFMDLLASLNPIAAQVIPLTLFPVQTSDNSQYSLRSLSQNLFYPVESFTIQVPFSEEMNILHPEWIHALHPRTIRFLAILGVKQLTRQDVLQYHLLPLMKTKSCKHDHIKALNFCLHLHLEQPLSTSVIKIIRQAIQVETTSNAMVLLSTPELYLLPPQLSFPRMEHIHLIPWNAQTFSFFQFCGVQVFLSLNQANVCPGLESILEIIIQKQDISLASALLQYLDRNWTIELSTYSSIISALQKSAWLPVATPQQQKALMIPNETYLNVPAALMEYFPSPTLLNRELALALSIKSTVGFEDYITLLQSNIPLDKAMVCFMELKDLIAAQPEYLPKIQTAFTSTPLIPVNDQMKFPRQLIWKASTSCPSLIALRPTYPKALKSFFIDLGVPVKPTRSTILTALNTVTTPDERIGQIKLLASQAFNEFPSEIENIPFLTTVTGRLVSFGDQPLLVSSVPSWCSSIKSKIFVDIQHPKNVEFSGLWRFGIFLEQDINDNAEEWNSIFECAIQSEDVNYDSVKELLSYLLDVWSPQQVSISRLPTQSQGFFPFSSVYVTGSSQVKHPHALDLPLIYHDILKLWGVPILPMTTSIFYDNAVQDLDLQERLTTNLHLAMQYVRSSNSDRWGEPPLDTFLHSLQCWKVQNLRLEYTLDTASFAESVPVALKDGKLYANEPLNYTQVLLKVTSHLWNPKLASEITQFERTRETQPEIPLLTYKRPHTNLHDMPASKRLRLIDGHADFEQFRPNLLTDEAKFAIGRVGEQYVYELLCGEYPSRQVEWVNQDEETGSPYDICIHHASGGTEFIEVKSTSTVDKSNFEMSVQELEYASQKGSQYSIYRAFAIKPQGPLPNSRVVRLRNPITLLRQKKLKLSVLMTEDI</sequence>
<evidence type="ECO:0000313" key="3">
    <source>
        <dbReference type="EMBL" id="KAF0733089.1"/>
    </source>
</evidence>
<dbReference type="InterPro" id="IPR036890">
    <property type="entry name" value="HATPase_C_sf"/>
</dbReference>
<dbReference type="Gene3D" id="3.30.565.10">
    <property type="entry name" value="Histidine kinase-like ATPase, C-terminal domain"/>
    <property type="match status" value="1"/>
</dbReference>
<feature type="compositionally biased region" description="Acidic residues" evidence="1">
    <location>
        <begin position="371"/>
        <end position="382"/>
    </location>
</feature>
<dbReference type="Pfam" id="PF13020">
    <property type="entry name" value="NOV_C"/>
    <property type="match status" value="1"/>
</dbReference>